<keyword evidence="10" id="KW-0067">ATP-binding</keyword>
<evidence type="ECO:0000256" key="16">
    <source>
        <dbReference type="PIRSR" id="PIRSR607702-1"/>
    </source>
</evidence>
<evidence type="ECO:0000256" key="5">
    <source>
        <dbReference type="ARBA" id="ARBA00022670"/>
    </source>
</evidence>
<dbReference type="Gene3D" id="3.90.79.20">
    <property type="match status" value="1"/>
</dbReference>
<feature type="domain" description="Nudix hydrolase" evidence="19">
    <location>
        <begin position="182"/>
        <end position="323"/>
    </location>
</feature>
<evidence type="ECO:0000256" key="13">
    <source>
        <dbReference type="ARBA" id="ARBA00022989"/>
    </source>
</evidence>
<dbReference type="PANTHER" id="PTHR23076">
    <property type="entry name" value="METALLOPROTEASE M41 FTSH"/>
    <property type="match status" value="1"/>
</dbReference>
<comment type="cofactor">
    <cofactor evidence="1">
        <name>Mg(2+)</name>
        <dbReference type="ChEBI" id="CHEBI:18420"/>
    </cofactor>
</comment>
<dbReference type="GO" id="GO:0016887">
    <property type="term" value="F:ATP hydrolysis activity"/>
    <property type="evidence" value="ECO:0007669"/>
    <property type="project" value="InterPro"/>
</dbReference>
<dbReference type="PROSITE" id="PS51462">
    <property type="entry name" value="NUDIX"/>
    <property type="match status" value="1"/>
</dbReference>
<evidence type="ECO:0000256" key="2">
    <source>
        <dbReference type="ARBA" id="ARBA00004141"/>
    </source>
</evidence>
<dbReference type="Pfam" id="PF05005">
    <property type="entry name" value="Ocnus"/>
    <property type="match status" value="1"/>
</dbReference>
<dbReference type="SUPFAM" id="SSF52540">
    <property type="entry name" value="P-loop containing nucleoside triphosphate hydrolases"/>
    <property type="match status" value="1"/>
</dbReference>
<comment type="similarity">
    <text evidence="3">Belongs to the janus family.</text>
</comment>
<dbReference type="SUPFAM" id="SSF55811">
    <property type="entry name" value="Nudix"/>
    <property type="match status" value="1"/>
</dbReference>
<dbReference type="PROSITE" id="PS00893">
    <property type="entry name" value="NUDIX_BOX"/>
    <property type="match status" value="1"/>
</dbReference>
<feature type="active site" description="Proton acceptor" evidence="16">
    <location>
        <position position="428"/>
    </location>
</feature>
<dbReference type="GO" id="GO:0046872">
    <property type="term" value="F:metal ion binding"/>
    <property type="evidence" value="ECO:0007669"/>
    <property type="project" value="UniProtKB-KW"/>
</dbReference>
<keyword evidence="13 18" id="KW-1133">Transmembrane helix</keyword>
<dbReference type="Gene3D" id="3.90.79.10">
    <property type="entry name" value="Nucleoside Triphosphate Pyrophosphohydrolase"/>
    <property type="match status" value="1"/>
</dbReference>
<dbReference type="AlphaFoldDB" id="A0AAW1QNN4"/>
<proteinExistence type="inferred from homology"/>
<evidence type="ECO:0000256" key="17">
    <source>
        <dbReference type="PIRSR" id="PIRSR607702-2"/>
    </source>
</evidence>
<dbReference type="EMBL" id="JALJOU010000080">
    <property type="protein sequence ID" value="KAK9823045.1"/>
    <property type="molecule type" value="Genomic_DNA"/>
</dbReference>
<evidence type="ECO:0000256" key="7">
    <source>
        <dbReference type="ARBA" id="ARBA00022723"/>
    </source>
</evidence>
<evidence type="ECO:0000313" key="20">
    <source>
        <dbReference type="EMBL" id="KAK9823045.1"/>
    </source>
</evidence>
<dbReference type="GO" id="GO:0004176">
    <property type="term" value="F:ATP-dependent peptidase activity"/>
    <property type="evidence" value="ECO:0007669"/>
    <property type="project" value="TreeGrafter"/>
</dbReference>
<dbReference type="FunFam" id="3.40.50.300:FF:000277">
    <property type="entry name" value="ATP-dependent zinc metalloprotease FtsH"/>
    <property type="match status" value="1"/>
</dbReference>
<dbReference type="Gene3D" id="3.40.50.300">
    <property type="entry name" value="P-loop containing nucleotide triphosphate hydrolases"/>
    <property type="match status" value="1"/>
</dbReference>
<dbReference type="InterPro" id="IPR007702">
    <property type="entry name" value="Janus"/>
</dbReference>
<evidence type="ECO:0000259" key="19">
    <source>
        <dbReference type="PROSITE" id="PS51462"/>
    </source>
</evidence>
<name>A0AAW1QNN4_9CHLO</name>
<keyword evidence="5" id="KW-0645">Protease</keyword>
<evidence type="ECO:0000313" key="21">
    <source>
        <dbReference type="Proteomes" id="UP001445335"/>
    </source>
</evidence>
<evidence type="ECO:0000256" key="8">
    <source>
        <dbReference type="ARBA" id="ARBA00022741"/>
    </source>
</evidence>
<accession>A0AAW1QNN4</accession>
<dbReference type="CDD" id="cd19501">
    <property type="entry name" value="RecA-like_FtsH"/>
    <property type="match status" value="1"/>
</dbReference>
<evidence type="ECO:0000256" key="9">
    <source>
        <dbReference type="ARBA" id="ARBA00022801"/>
    </source>
</evidence>
<dbReference type="InterPro" id="IPR015797">
    <property type="entry name" value="NUDIX_hydrolase-like_dom_sf"/>
</dbReference>
<dbReference type="InterPro" id="IPR003960">
    <property type="entry name" value="ATPase_AAA_CS"/>
</dbReference>
<dbReference type="Pfam" id="PF00004">
    <property type="entry name" value="AAA"/>
    <property type="match status" value="1"/>
</dbReference>
<feature type="transmembrane region" description="Helical" evidence="18">
    <location>
        <begin position="499"/>
        <end position="520"/>
    </location>
</feature>
<dbReference type="Proteomes" id="UP001445335">
    <property type="component" value="Unassembled WGS sequence"/>
</dbReference>
<evidence type="ECO:0000256" key="4">
    <source>
        <dbReference type="ARBA" id="ARBA00012381"/>
    </source>
</evidence>
<keyword evidence="11" id="KW-0460">Magnesium</keyword>
<reference evidence="20 21" key="1">
    <citation type="journal article" date="2024" name="Nat. Commun.">
        <title>Phylogenomics reveals the evolutionary origins of lichenization in chlorophyte algae.</title>
        <authorList>
            <person name="Puginier C."/>
            <person name="Libourel C."/>
            <person name="Otte J."/>
            <person name="Skaloud P."/>
            <person name="Haon M."/>
            <person name="Grisel S."/>
            <person name="Petersen M."/>
            <person name="Berrin J.G."/>
            <person name="Delaux P.M."/>
            <person name="Dal Grande F."/>
            <person name="Keller J."/>
        </authorList>
    </citation>
    <scope>NUCLEOTIDE SEQUENCE [LARGE SCALE GENOMIC DNA]</scope>
    <source>
        <strain evidence="20 21">SAG 245.80</strain>
    </source>
</reference>
<keyword evidence="14" id="KW-0520">NAD</keyword>
<dbReference type="Pfam" id="PF09296">
    <property type="entry name" value="NUDIX-like"/>
    <property type="match status" value="1"/>
</dbReference>
<evidence type="ECO:0000256" key="15">
    <source>
        <dbReference type="ARBA" id="ARBA00023136"/>
    </source>
</evidence>
<evidence type="ECO:0000256" key="1">
    <source>
        <dbReference type="ARBA" id="ARBA00001946"/>
    </source>
</evidence>
<dbReference type="GO" id="GO:0005524">
    <property type="term" value="F:ATP binding"/>
    <property type="evidence" value="ECO:0007669"/>
    <property type="project" value="UniProtKB-KW"/>
</dbReference>
<dbReference type="InterPro" id="IPR000086">
    <property type="entry name" value="NUDIX_hydrolase_dom"/>
</dbReference>
<feature type="binding site" evidence="17">
    <location>
        <position position="402"/>
    </location>
    <ligand>
        <name>substrate</name>
    </ligand>
</feature>
<dbReference type="SMART" id="SM00382">
    <property type="entry name" value="AAA"/>
    <property type="match status" value="1"/>
</dbReference>
<dbReference type="InterPro" id="IPR015375">
    <property type="entry name" value="NADH_PPase-like_N"/>
</dbReference>
<keyword evidence="9" id="KW-0378">Hydrolase</keyword>
<dbReference type="Pfam" id="PF00293">
    <property type="entry name" value="NUDIX"/>
    <property type="match status" value="1"/>
</dbReference>
<comment type="caution">
    <text evidence="20">The sequence shown here is derived from an EMBL/GenBank/DDBJ whole genome shotgun (WGS) entry which is preliminary data.</text>
</comment>
<keyword evidence="6 18" id="KW-0812">Transmembrane</keyword>
<dbReference type="PANTHER" id="PTHR23076:SF110">
    <property type="entry name" value="INACTIVE ATP-DEPENDENT ZINC METALLOPROTEASE FTSHI 3, CHLOROPLASTIC-RELATED"/>
    <property type="match status" value="1"/>
</dbReference>
<dbReference type="CDD" id="cd03429">
    <property type="entry name" value="NUDIX_NADH_pyrophosphatase_Nudt13"/>
    <property type="match status" value="1"/>
</dbReference>
<evidence type="ECO:0000256" key="3">
    <source>
        <dbReference type="ARBA" id="ARBA00010971"/>
    </source>
</evidence>
<dbReference type="Gene3D" id="1.10.8.60">
    <property type="match status" value="1"/>
</dbReference>
<dbReference type="InterPro" id="IPR038596">
    <property type="entry name" value="Janus_sf"/>
</dbReference>
<dbReference type="InterPro" id="IPR003593">
    <property type="entry name" value="AAA+_ATPase"/>
</dbReference>
<evidence type="ECO:0000256" key="11">
    <source>
        <dbReference type="ARBA" id="ARBA00022842"/>
    </source>
</evidence>
<feature type="transmembrane region" description="Helical" evidence="18">
    <location>
        <begin position="628"/>
        <end position="647"/>
    </location>
</feature>
<gene>
    <name evidence="20" type="ORF">WJX81_002955</name>
</gene>
<sequence>MTLSAPPAGPQVPLYAGVPLDRAGHLRKDAEQLLQLADSPAASLVPVCRSRSLVSGRSAAVVPLAAAAAQGLVSEGNLTFLGLRPGDGGAVFAAECEERVDALAADSGAGQARWLDLRREGPSCEAGDAALMALAAGLVGWHAANAFCGATGRPLAAKQGGHARAPAGEAGGGVEARLTVYPRIDPAVIALVTCEGHALLGRQARWAPGRYSLLAGFAEVGETLEQAVVREVHEESGVAVDPASVAYAGSQPWPFPRSLMLAFRAGVTPLQPPTALLQGAAQRAAEEQGVREGEVAAALLPAARLPRAAADGEELQDARWFPAAWLRAALFGAATGGAHGPSLGAQDGGAAGRFSIPGPHSLAHREITGWLAACQAADAAAQHRALCPSAPDARIDEQGVFKYVLLRLSAPGGGSRLLVRGRLGLQWHQDHLDAARRELAPLLPGALVEPLGGGRIDVKGSTATIYGYSQAFGQAPHDLSAALGFLALPLPDFLQARRLQFTALVAGVGLAAVAGALLGFNRPLRPLPKEVVYSDFLTLVRGGAVRSARIDEENARVYFSLGRSLPAPGTAAEPVPAGAEASRAAAASVFFAKRIADPGLIPALVTAGVEFGAMQAGVAGAIQRTLMTAMALWLPLLPFFFIMRHIIQERSGMAKKNGKSKTQAPRVTFRDVAGVDAAKEELLEVVACLRDAKRYARLNARMPSGVLLSGPPGTGKTLLARAVAGEAGVPFFSCTASEFVELFVGRGAARIRELFAEARKRAPAVVFIDELDAVGARRGAGMNEERDQTLNQLLTELDGFEGRQGILLLAATNRPEVLDPALTRPGRLSRRVAVPLPDEAARAAILGVHLRATPLQPGADRRAVCAALARLTGGLSGAELANVVNEAALLAGRRGAEVVGMHELGEAVQRTRYGINGAAQLLPGRGLRRRLGDWLLDSMGPRRVPARTLGDA</sequence>
<evidence type="ECO:0000256" key="12">
    <source>
        <dbReference type="ARBA" id="ARBA00022946"/>
    </source>
</evidence>
<evidence type="ECO:0000256" key="10">
    <source>
        <dbReference type="ARBA" id="ARBA00022840"/>
    </source>
</evidence>
<dbReference type="EC" id="3.6.1.22" evidence="4"/>
<dbReference type="InterPro" id="IPR020084">
    <property type="entry name" value="NUDIX_hydrolase_CS"/>
</dbReference>
<evidence type="ECO:0000256" key="18">
    <source>
        <dbReference type="SAM" id="Phobius"/>
    </source>
</evidence>
<keyword evidence="8" id="KW-0547">Nucleotide-binding</keyword>
<dbReference type="GO" id="GO:0009535">
    <property type="term" value="C:chloroplast thylakoid membrane"/>
    <property type="evidence" value="ECO:0007669"/>
    <property type="project" value="TreeGrafter"/>
</dbReference>
<keyword evidence="15 18" id="KW-0472">Membrane</keyword>
<dbReference type="InterPro" id="IPR003959">
    <property type="entry name" value="ATPase_AAA_core"/>
</dbReference>
<keyword evidence="12" id="KW-0809">Transit peptide</keyword>
<evidence type="ECO:0000256" key="14">
    <source>
        <dbReference type="ARBA" id="ARBA00023027"/>
    </source>
</evidence>
<dbReference type="InterPro" id="IPR049734">
    <property type="entry name" value="NudC-like_C"/>
</dbReference>
<dbReference type="GO" id="GO:0006508">
    <property type="term" value="P:proteolysis"/>
    <property type="evidence" value="ECO:0007669"/>
    <property type="project" value="UniProtKB-KW"/>
</dbReference>
<dbReference type="InterPro" id="IPR041569">
    <property type="entry name" value="AAA_lid_3"/>
</dbReference>
<keyword evidence="7" id="KW-0479">Metal-binding</keyword>
<comment type="subcellular location">
    <subcellularLocation>
        <location evidence="2">Membrane</location>
        <topology evidence="2">Multi-pass membrane protein</topology>
    </subcellularLocation>
</comment>
<evidence type="ECO:0000256" key="6">
    <source>
        <dbReference type="ARBA" id="ARBA00022692"/>
    </source>
</evidence>
<dbReference type="PROSITE" id="PS00674">
    <property type="entry name" value="AAA"/>
    <property type="match status" value="1"/>
</dbReference>
<dbReference type="InterPro" id="IPR027417">
    <property type="entry name" value="P-loop_NTPase"/>
</dbReference>
<organism evidence="20 21">
    <name type="scientific">Elliptochloris bilobata</name>
    <dbReference type="NCBI Taxonomy" id="381761"/>
    <lineage>
        <taxon>Eukaryota</taxon>
        <taxon>Viridiplantae</taxon>
        <taxon>Chlorophyta</taxon>
        <taxon>core chlorophytes</taxon>
        <taxon>Trebouxiophyceae</taxon>
        <taxon>Trebouxiophyceae incertae sedis</taxon>
        <taxon>Elliptochloris clade</taxon>
        <taxon>Elliptochloris</taxon>
    </lineage>
</organism>
<keyword evidence="21" id="KW-1185">Reference proteome</keyword>
<dbReference type="SUPFAM" id="SSF143724">
    <property type="entry name" value="PHP14-like"/>
    <property type="match status" value="1"/>
</dbReference>
<protein>
    <recommendedName>
        <fullName evidence="4">NAD(+) diphosphatase</fullName>
        <ecNumber evidence="4">3.6.1.22</ecNumber>
    </recommendedName>
</protein>
<dbReference type="Pfam" id="PF17862">
    <property type="entry name" value="AAA_lid_3"/>
    <property type="match status" value="1"/>
</dbReference>
<dbReference type="Gene3D" id="3.50.20.20">
    <property type="entry name" value="Janus/Ocnus"/>
    <property type="match status" value="1"/>
</dbReference>